<accession>A0A8X6Q9H0</accession>
<feature type="compositionally biased region" description="Polar residues" evidence="1">
    <location>
        <begin position="1"/>
        <end position="17"/>
    </location>
</feature>
<feature type="region of interest" description="Disordered" evidence="1">
    <location>
        <begin position="1"/>
        <end position="40"/>
    </location>
</feature>
<sequence length="78" mass="8678">MIQTTLAEETVAKSISRNPFDPSNRHDENGAPVQCASEFSRHSQSEQSLYVKSDDIFGEFDSFTDAHRLSFGHGSSLE</sequence>
<reference evidence="2" key="1">
    <citation type="submission" date="2020-08" db="EMBL/GenBank/DDBJ databases">
        <title>Multicomponent nature underlies the extraordinary mechanical properties of spider dragline silk.</title>
        <authorList>
            <person name="Kono N."/>
            <person name="Nakamura H."/>
            <person name="Mori M."/>
            <person name="Yoshida Y."/>
            <person name="Ohtoshi R."/>
            <person name="Malay A.D."/>
            <person name="Moran D.A.P."/>
            <person name="Tomita M."/>
            <person name="Numata K."/>
            <person name="Arakawa K."/>
        </authorList>
    </citation>
    <scope>NUCLEOTIDE SEQUENCE</scope>
</reference>
<dbReference type="AlphaFoldDB" id="A0A8X6Q9H0"/>
<protein>
    <submittedName>
        <fullName evidence="2">Uncharacterized protein</fullName>
    </submittedName>
</protein>
<evidence type="ECO:0000313" key="3">
    <source>
        <dbReference type="Proteomes" id="UP000887013"/>
    </source>
</evidence>
<evidence type="ECO:0000256" key="1">
    <source>
        <dbReference type="SAM" id="MobiDB-lite"/>
    </source>
</evidence>
<gene>
    <name evidence="2" type="ORF">NPIL_498771</name>
</gene>
<keyword evidence="3" id="KW-1185">Reference proteome</keyword>
<dbReference type="EMBL" id="BMAW01124112">
    <property type="protein sequence ID" value="GFU06445.1"/>
    <property type="molecule type" value="Genomic_DNA"/>
</dbReference>
<evidence type="ECO:0000313" key="2">
    <source>
        <dbReference type="EMBL" id="GFU06445.1"/>
    </source>
</evidence>
<comment type="caution">
    <text evidence="2">The sequence shown here is derived from an EMBL/GenBank/DDBJ whole genome shotgun (WGS) entry which is preliminary data.</text>
</comment>
<organism evidence="2 3">
    <name type="scientific">Nephila pilipes</name>
    <name type="common">Giant wood spider</name>
    <name type="synonym">Nephila maculata</name>
    <dbReference type="NCBI Taxonomy" id="299642"/>
    <lineage>
        <taxon>Eukaryota</taxon>
        <taxon>Metazoa</taxon>
        <taxon>Ecdysozoa</taxon>
        <taxon>Arthropoda</taxon>
        <taxon>Chelicerata</taxon>
        <taxon>Arachnida</taxon>
        <taxon>Araneae</taxon>
        <taxon>Araneomorphae</taxon>
        <taxon>Entelegynae</taxon>
        <taxon>Araneoidea</taxon>
        <taxon>Nephilidae</taxon>
        <taxon>Nephila</taxon>
    </lineage>
</organism>
<name>A0A8X6Q9H0_NEPPI</name>
<proteinExistence type="predicted"/>
<dbReference type="Proteomes" id="UP000887013">
    <property type="component" value="Unassembled WGS sequence"/>
</dbReference>